<comment type="caution">
    <text evidence="1">The sequence shown here is derived from an EMBL/GenBank/DDBJ whole genome shotgun (WGS) entry which is preliminary data.</text>
</comment>
<dbReference type="Proteomes" id="UP000557344">
    <property type="component" value="Unassembled WGS sequence"/>
</dbReference>
<dbReference type="AlphaFoldDB" id="A0A7W6V629"/>
<dbReference type="EMBL" id="JACIID010000001">
    <property type="protein sequence ID" value="MBB4533334.1"/>
    <property type="molecule type" value="Genomic_DNA"/>
</dbReference>
<dbReference type="EMBL" id="JACIHU010000001">
    <property type="protein sequence ID" value="MBB4477502.1"/>
    <property type="molecule type" value="Genomic_DNA"/>
</dbReference>
<gene>
    <name evidence="1" type="ORF">GGE46_000043</name>
    <name evidence="2" type="ORF">GGE57_000043</name>
</gene>
<protein>
    <submittedName>
        <fullName evidence="1">Uncharacterized protein</fullName>
    </submittedName>
</protein>
<evidence type="ECO:0000313" key="3">
    <source>
        <dbReference type="Proteomes" id="UP000523431"/>
    </source>
</evidence>
<accession>A0A7W6V629</accession>
<name>A0A7W6V629_RHIET</name>
<reference evidence="3 4" key="1">
    <citation type="submission" date="2020-08" db="EMBL/GenBank/DDBJ databases">
        <title>Genomic Encyclopedia of Type Strains, Phase IV (KMG-V): Genome sequencing to study the core and pangenomes of soil and plant-associated prokaryotes.</title>
        <authorList>
            <person name="Whitman W."/>
        </authorList>
    </citation>
    <scope>NUCLEOTIDE SEQUENCE [LARGE SCALE GENOMIC DNA]</scope>
    <source>
        <strain evidence="1 4">SEMIA 471</strain>
        <strain evidence="2 3">SEMIA 489</strain>
    </source>
</reference>
<dbReference type="Proteomes" id="UP000523431">
    <property type="component" value="Unassembled WGS sequence"/>
</dbReference>
<evidence type="ECO:0000313" key="1">
    <source>
        <dbReference type="EMBL" id="MBB4477502.1"/>
    </source>
</evidence>
<organism evidence="1 4">
    <name type="scientific">Rhizobium etli</name>
    <dbReference type="NCBI Taxonomy" id="29449"/>
    <lineage>
        <taxon>Bacteria</taxon>
        <taxon>Pseudomonadati</taxon>
        <taxon>Pseudomonadota</taxon>
        <taxon>Alphaproteobacteria</taxon>
        <taxon>Hyphomicrobiales</taxon>
        <taxon>Rhizobiaceae</taxon>
        <taxon>Rhizobium/Agrobacterium group</taxon>
        <taxon>Rhizobium</taxon>
    </lineage>
</organism>
<proteinExistence type="predicted"/>
<sequence>MTRATDYLRLTPPARPRAKGFAYLTAAGRIGVCVRAVREHPDPQIVLRQMPEGHNVPEVEEFPGIQTRGDV</sequence>
<evidence type="ECO:0000313" key="2">
    <source>
        <dbReference type="EMBL" id="MBB4533334.1"/>
    </source>
</evidence>
<evidence type="ECO:0000313" key="4">
    <source>
        <dbReference type="Proteomes" id="UP000557344"/>
    </source>
</evidence>